<sequence length="128" mass="13719">MKRRHFIAAVGAAALAILTGCKTDSPPGEKFVGYWQGQAQGKRPPDLIHIARNGESGFLFTLTGFDALFGGGYKSRTAPAVISDSANMLIVAQTLNVAYDEDADQLVSDQLRATRITESQYQAALATK</sequence>
<keyword evidence="2" id="KW-1185">Reference proteome</keyword>
<dbReference type="RefSeq" id="WP_269355798.1">
    <property type="nucleotide sequence ID" value="NZ_JAPWHE010000001.1"/>
</dbReference>
<comment type="caution">
    <text evidence="1">The sequence shown here is derived from an EMBL/GenBank/DDBJ whole genome shotgun (WGS) entry which is preliminary data.</text>
</comment>
<dbReference type="Proteomes" id="UP001068379">
    <property type="component" value="Unassembled WGS sequence"/>
</dbReference>
<evidence type="ECO:0008006" key="3">
    <source>
        <dbReference type="Google" id="ProtNLM"/>
    </source>
</evidence>
<organism evidence="1 2">
    <name type="scientific">Castellaniella denitrificans</name>
    <dbReference type="NCBI Taxonomy" id="56119"/>
    <lineage>
        <taxon>Bacteria</taxon>
        <taxon>Pseudomonadati</taxon>
        <taxon>Pseudomonadota</taxon>
        <taxon>Betaproteobacteria</taxon>
        <taxon>Burkholderiales</taxon>
        <taxon>Alcaligenaceae</taxon>
        <taxon>Castellaniella</taxon>
    </lineage>
</organism>
<accession>A0ABT4LZK1</accession>
<proteinExistence type="predicted"/>
<protein>
    <recommendedName>
        <fullName evidence="3">DUF306 domain-containing protein</fullName>
    </recommendedName>
</protein>
<name>A0ABT4LZK1_9BURK</name>
<evidence type="ECO:0000313" key="1">
    <source>
        <dbReference type="EMBL" id="MCZ4328488.1"/>
    </source>
</evidence>
<dbReference type="PROSITE" id="PS51257">
    <property type="entry name" value="PROKAR_LIPOPROTEIN"/>
    <property type="match status" value="1"/>
</dbReference>
<gene>
    <name evidence="1" type="ORF">O4H32_00785</name>
</gene>
<dbReference type="EMBL" id="JAPWHE010000001">
    <property type="protein sequence ID" value="MCZ4328488.1"/>
    <property type="molecule type" value="Genomic_DNA"/>
</dbReference>
<reference evidence="1" key="1">
    <citation type="submission" date="2022-12" db="EMBL/GenBank/DDBJ databases">
        <title>Bacterial isolates from different developmental stages of Nematostella vectensis.</title>
        <authorList>
            <person name="Fraune S."/>
        </authorList>
    </citation>
    <scope>NUCLEOTIDE SEQUENCE</scope>
    <source>
        <strain evidence="1">G21619-S1</strain>
    </source>
</reference>
<evidence type="ECO:0000313" key="2">
    <source>
        <dbReference type="Proteomes" id="UP001068379"/>
    </source>
</evidence>